<dbReference type="OrthoDB" id="9802640at2"/>
<dbReference type="InterPro" id="IPR058210">
    <property type="entry name" value="SACS/Nov_dom"/>
</dbReference>
<keyword evidence="5" id="KW-1185">Reference proteome</keyword>
<dbReference type="EMBL" id="SLZY01000011">
    <property type="protein sequence ID" value="TCS71181.1"/>
    <property type="molecule type" value="Genomic_DNA"/>
</dbReference>
<dbReference type="Gene3D" id="3.30.565.10">
    <property type="entry name" value="Histidine kinase-like ATPase, C-terminal domain"/>
    <property type="match status" value="1"/>
</dbReference>
<dbReference type="PANTHER" id="PTHR32387">
    <property type="entry name" value="WU:FJ29H11"/>
    <property type="match status" value="1"/>
</dbReference>
<dbReference type="Proteomes" id="UP000295135">
    <property type="component" value="Unassembled WGS sequence"/>
</dbReference>
<feature type="region of interest" description="Disordered" evidence="1">
    <location>
        <begin position="832"/>
        <end position="968"/>
    </location>
</feature>
<gene>
    <name evidence="4" type="ORF">EDC61_11160</name>
</gene>
<dbReference type="NCBIfam" id="NF047352">
    <property type="entry name" value="P_loop_sacsin"/>
    <property type="match status" value="1"/>
</dbReference>
<dbReference type="PANTHER" id="PTHR32387:SF0">
    <property type="entry name" value="PROTEIN NO VEIN"/>
    <property type="match status" value="1"/>
</dbReference>
<evidence type="ECO:0000313" key="4">
    <source>
        <dbReference type="EMBL" id="TCS71181.1"/>
    </source>
</evidence>
<evidence type="ECO:0000256" key="1">
    <source>
        <dbReference type="SAM" id="MobiDB-lite"/>
    </source>
</evidence>
<feature type="compositionally biased region" description="Gly residues" evidence="1">
    <location>
        <begin position="890"/>
        <end position="937"/>
    </location>
</feature>
<dbReference type="SUPFAM" id="SSF55874">
    <property type="entry name" value="ATPase domain of HSP90 chaperone/DNA topoisomerase II/histidine kinase"/>
    <property type="match status" value="1"/>
</dbReference>
<accession>A0A4R3JU41</accession>
<feature type="domain" description="Sacsin/Nov" evidence="3">
    <location>
        <begin position="32"/>
        <end position="125"/>
    </location>
</feature>
<proteinExistence type="predicted"/>
<comment type="caution">
    <text evidence="4">The sequence shown here is derived from an EMBL/GenBank/DDBJ whole genome shotgun (WGS) entry which is preliminary data.</text>
</comment>
<feature type="compositionally biased region" description="Basic and acidic residues" evidence="1">
    <location>
        <begin position="851"/>
        <end position="868"/>
    </location>
</feature>
<feature type="compositionally biased region" description="Polar residues" evidence="1">
    <location>
        <begin position="832"/>
        <end position="847"/>
    </location>
</feature>
<dbReference type="InterPro" id="IPR024975">
    <property type="entry name" value="NOV_C"/>
</dbReference>
<protein>
    <submittedName>
        <fullName evidence="4">Uncharacterized protein DUF3883</fullName>
    </submittedName>
</protein>
<evidence type="ECO:0000313" key="5">
    <source>
        <dbReference type="Proteomes" id="UP000295135"/>
    </source>
</evidence>
<dbReference type="Pfam" id="PF13020">
    <property type="entry name" value="NOV_C"/>
    <property type="match status" value="1"/>
</dbReference>
<reference evidence="4 5" key="1">
    <citation type="submission" date="2019-03" db="EMBL/GenBank/DDBJ databases">
        <title>Genomic Encyclopedia of Type Strains, Phase IV (KMG-IV): sequencing the most valuable type-strain genomes for metagenomic binning, comparative biology and taxonomic classification.</title>
        <authorList>
            <person name="Goeker M."/>
        </authorList>
    </citation>
    <scope>NUCLEOTIDE SEQUENCE [LARGE SCALE GENOMIC DNA]</scope>
    <source>
        <strain evidence="4 5">DSM 103923</strain>
    </source>
</reference>
<dbReference type="AlphaFoldDB" id="A0A4R3JU41"/>
<dbReference type="Pfam" id="PF25794">
    <property type="entry name" value="SACS"/>
    <property type="match status" value="1"/>
</dbReference>
<evidence type="ECO:0000259" key="2">
    <source>
        <dbReference type="Pfam" id="PF13020"/>
    </source>
</evidence>
<feature type="domain" description="Protein NO VEIN C-terminal" evidence="2">
    <location>
        <begin position="976"/>
        <end position="1059"/>
    </location>
</feature>
<dbReference type="RefSeq" id="WP_126461640.1">
    <property type="nucleotide sequence ID" value="NZ_AP018721.1"/>
</dbReference>
<name>A0A4R3JU41_9PROT</name>
<dbReference type="InterPro" id="IPR052957">
    <property type="entry name" value="Auxin_embryo_med"/>
</dbReference>
<evidence type="ECO:0000259" key="3">
    <source>
        <dbReference type="Pfam" id="PF25794"/>
    </source>
</evidence>
<dbReference type="InterPro" id="IPR036890">
    <property type="entry name" value="HATPase_C_sf"/>
</dbReference>
<organism evidence="4 5">
    <name type="scientific">Sulfuritortus calidifontis</name>
    <dbReference type="NCBI Taxonomy" id="1914471"/>
    <lineage>
        <taxon>Bacteria</taxon>
        <taxon>Pseudomonadati</taxon>
        <taxon>Pseudomonadota</taxon>
        <taxon>Betaproteobacteria</taxon>
        <taxon>Nitrosomonadales</taxon>
        <taxon>Thiobacillaceae</taxon>
        <taxon>Sulfuritortus</taxon>
    </lineage>
</organism>
<sequence length="1091" mass="120328">MASNYEAICKENRESYGTKGAQKSGSLAAGLYDDRTHFIFELLQNAEDALGRRGEWHGSRKVSFTLSATRLTLSHFGKPFDEADVRSVCDIAESTKNESSIGRFGLGFKSVYTVTDLPEIHSGDEDFAIENYVFPKRLERSARAPDETQIILPLKPQDTTAAQEITAGFRHLGPGALLFLRHIDEINWSVEGGPSGFYLRNTPETLGPNVQRVTVIGQESGQPEVDQNWLVFHRDVFSAEGKKVGRVEIAFSVVAVKDAPGRWAVQPLARSPLVVFFPTVVESHLGFLVQGPYRTTPSRDNIPPGDPWNQHLVKETSSLLVEALRWMRDEAMLDISVLRCLPLDREKFPKDSRFAPMFDAVRQAFQEEPLLPAFDGKYVTAHQAKLARTQELRELFSPEQLASLFGSEVSAWLSDDITEVKTPEIRKYLMRELDIDEIRPEKIIPLLSRAFLEAQPDEWISRLYEFLGGQGRAVRVQLDTIPLVRLENGSHVVARENGTIRAFLPSVIATSFPTVRRAVCSTAEARLFLSSLGITEPDPVDDVIWNLLPKYQQPEVDVDDDTYAADIERIRTAFSTDSTAQREKLRSALRDTTFVMVVDTGDGKTYVAKPGETYIATDRLQQLFAGVPDILIVDNEYDCLRGEEIRDLLVSCGASRYLIPEAVPSSLGHSEKERIRREAGLERASWENPPEDFTLRGLTALLEFLPKLPPKDAAARAKLLWESLADLEARGTTAFYGSYKWGYFYETKTARFDAAFVRTLNQVAWVPNADGELVPPGLVLFDTLGWKPNQFLQTKIVFKPPVIDQLAKEAGIDPAILDLLRRDPTIVAELTSRLSASPAPQTEPSAESEQETGKPSDGDVYDGAKDLYGDDMPDIPPGTPDPDGDDGVRIGAGGGGQGRAGTGTSRGGSQGNGGGHGGSRGHGTPGDKGGGKGGGQGERTPGHAGGRPFISYVGTHPDDDGPDPDGLDQAARMQIEELAINLILRLEPGLRRTPEGNPGFDLFEADSSGRQIRWVEVKSMTGTLQDRPVGLSHTQFDCAREKGDAYWLYVVERATDPAQARVLRIQNPVGHARTFTFDHGWSEIARTDPPR</sequence>